<proteinExistence type="predicted"/>
<dbReference type="AlphaFoldDB" id="A0A813U0L7"/>
<protein>
    <recommendedName>
        <fullName evidence="4">FLYWCH-type domain-containing protein</fullName>
    </recommendedName>
</protein>
<sequence>MIFEDTTTSFTNDFLTDIDMGSLNEVPLQTNSTISEPIQIISTQRGKRKLLLDGYIYRLDRSNDRGIEQWRCSKKSCRGRIHLHNSFLFSSTINRTNVTLVSSHSHASEPAQCEAAIVIDHIRTTAQHNQHESPKDIVHRLLRSVNNETAANLPSITAMQRSIQRRRQQQKSLDSFLINIEHEENLTTNDIQILYRSINDSSLLHINELAYNQILVLTCDNEQSYRNKLANTSIWLCTTFHEIKNDYLQCILIIQVLENNNETLLPLIYALLPSNTNVFYMKLFNELLPLQTPKYILTNFDKILIDSLKNFFHNHTILPDIKICSIFLHYELCKFIQQYKRIIHDMEYKSIKYLLALAYIPQLDVIMAFEALQEIYSSSIEGIYDKFEDLCIGRLRPNGHRSQPLFTTTLWNWTDVVPYFDNLLLINTNIKQWNDMFRTSLLTSSYRSCYKIIRTIQQLYQHQINTKNRKIETNKTNIIIQNYYTNKFRQIIQSYQSLSFEEYLLNLIEYLPI</sequence>
<keyword evidence="1" id="KW-0479">Metal-binding</keyword>
<dbReference type="EMBL" id="CAJNOO010000131">
    <property type="protein sequence ID" value="CAF0819177.1"/>
    <property type="molecule type" value="Genomic_DNA"/>
</dbReference>
<dbReference type="GO" id="GO:0008270">
    <property type="term" value="F:zinc ion binding"/>
    <property type="evidence" value="ECO:0007669"/>
    <property type="project" value="UniProtKB-KW"/>
</dbReference>
<keyword evidence="2" id="KW-0863">Zinc-finger</keyword>
<feature type="domain" description="FLYWCH-type" evidence="4">
    <location>
        <begin position="41"/>
        <end position="106"/>
    </location>
</feature>
<dbReference type="Proteomes" id="UP000663882">
    <property type="component" value="Unassembled WGS sequence"/>
</dbReference>
<evidence type="ECO:0000313" key="6">
    <source>
        <dbReference type="Proteomes" id="UP000663882"/>
    </source>
</evidence>
<dbReference type="OrthoDB" id="167578at2759"/>
<accession>A0A813U0L7</accession>
<evidence type="ECO:0000256" key="2">
    <source>
        <dbReference type="ARBA" id="ARBA00022771"/>
    </source>
</evidence>
<evidence type="ECO:0000256" key="1">
    <source>
        <dbReference type="ARBA" id="ARBA00022723"/>
    </source>
</evidence>
<keyword evidence="3" id="KW-0862">Zinc</keyword>
<evidence type="ECO:0000313" key="5">
    <source>
        <dbReference type="EMBL" id="CAF0819177.1"/>
    </source>
</evidence>
<dbReference type="Gene3D" id="2.20.25.240">
    <property type="match status" value="1"/>
</dbReference>
<dbReference type="Pfam" id="PF04500">
    <property type="entry name" value="FLYWCH"/>
    <property type="match status" value="1"/>
</dbReference>
<evidence type="ECO:0000256" key="3">
    <source>
        <dbReference type="ARBA" id="ARBA00022833"/>
    </source>
</evidence>
<name>A0A813U0L7_9BILA</name>
<reference evidence="5" key="1">
    <citation type="submission" date="2021-02" db="EMBL/GenBank/DDBJ databases">
        <authorList>
            <person name="Nowell W R."/>
        </authorList>
    </citation>
    <scope>NUCLEOTIDE SEQUENCE</scope>
</reference>
<evidence type="ECO:0000259" key="4">
    <source>
        <dbReference type="Pfam" id="PF04500"/>
    </source>
</evidence>
<dbReference type="InterPro" id="IPR007588">
    <property type="entry name" value="Znf_FLYWCH"/>
</dbReference>
<comment type="caution">
    <text evidence="5">The sequence shown here is derived from an EMBL/GenBank/DDBJ whole genome shotgun (WGS) entry which is preliminary data.</text>
</comment>
<organism evidence="5 6">
    <name type="scientific">Rotaria sordida</name>
    <dbReference type="NCBI Taxonomy" id="392033"/>
    <lineage>
        <taxon>Eukaryota</taxon>
        <taxon>Metazoa</taxon>
        <taxon>Spiralia</taxon>
        <taxon>Gnathifera</taxon>
        <taxon>Rotifera</taxon>
        <taxon>Eurotatoria</taxon>
        <taxon>Bdelloidea</taxon>
        <taxon>Philodinida</taxon>
        <taxon>Philodinidae</taxon>
        <taxon>Rotaria</taxon>
    </lineage>
</organism>
<gene>
    <name evidence="5" type="ORF">RFH988_LOCUS4847</name>
</gene>